<feature type="domain" description="Nephrocystin 3-like N-terminal" evidence="2">
    <location>
        <begin position="341"/>
        <end position="499"/>
    </location>
</feature>
<comment type="caution">
    <text evidence="3">The sequence shown here is derived from an EMBL/GenBank/DDBJ whole genome shotgun (WGS) entry which is preliminary data.</text>
</comment>
<keyword evidence="1" id="KW-0677">Repeat</keyword>
<name>A0ABR2ZP93_9AGAR</name>
<dbReference type="Pfam" id="PF24883">
    <property type="entry name" value="NPHP3_N"/>
    <property type="match status" value="1"/>
</dbReference>
<dbReference type="EMBL" id="JBBXMP010000080">
    <property type="protein sequence ID" value="KAL0063482.1"/>
    <property type="molecule type" value="Genomic_DNA"/>
</dbReference>
<gene>
    <name evidence="3" type="ORF">AAF712_009575</name>
</gene>
<dbReference type="PANTHER" id="PTHR10039">
    <property type="entry name" value="AMELOGENIN"/>
    <property type="match status" value="1"/>
</dbReference>
<proteinExistence type="predicted"/>
<evidence type="ECO:0000256" key="1">
    <source>
        <dbReference type="ARBA" id="ARBA00022737"/>
    </source>
</evidence>
<dbReference type="InterPro" id="IPR027417">
    <property type="entry name" value="P-loop_NTPase"/>
</dbReference>
<evidence type="ECO:0000313" key="4">
    <source>
        <dbReference type="Proteomes" id="UP001437256"/>
    </source>
</evidence>
<evidence type="ECO:0000313" key="3">
    <source>
        <dbReference type="EMBL" id="KAL0063482.1"/>
    </source>
</evidence>
<accession>A0ABR2ZP93</accession>
<dbReference type="Proteomes" id="UP001437256">
    <property type="component" value="Unassembled WGS sequence"/>
</dbReference>
<protein>
    <recommendedName>
        <fullName evidence="2">Nephrocystin 3-like N-terminal domain-containing protein</fullName>
    </recommendedName>
</protein>
<evidence type="ECO:0000259" key="2">
    <source>
        <dbReference type="Pfam" id="PF24883"/>
    </source>
</evidence>
<sequence>MFKAEKDDGVLKNTPEKFYVVVKSGREGKEKLKKSEWDSSDKCWKLDLALARNSAMEAMLIELRRKRWIRKKVVATGTLAIKDVEQASGSATQGGDRKGLLELKKNIFISGGDATNIKELALIFEIEPSLVGAPLMTDKMRAARWQQHVADKSEIIVSVLETIAGAHPAVKIAVDFMQVPLKMLKDKLDMDGKVVDLVNTMNELYGCATVKDDTLRNYDDFQVLFEAMIKQSINCFIFISKYDSESYPKHILEGAPEKINGFQKSLQHLKEQFNDEQLRLNTSTTLEVKSLVVALRESVEAVDLEVKLQGLKTVQLNPGPRCLPGTREATLTEIIERVFGGNKSFLWLSGLAGTGKSSIMASLSNRLDHLGCSSRLAAYVRFNRELNFHNPSEFVKALAYQLARFDPRLGEHIVDVVKCRPRIFLDELSDQLQSLVIQPLQYHRPRMLTEGPIVVLIDGLDECMEKVGGSDEFHQLLQLLSNPETFQSFPFLRFVVASRPEKPIHTEFTGAGRDHIRHIRLDTLLGCRLWPTYATILP</sequence>
<reference evidence="3 4" key="1">
    <citation type="submission" date="2024-05" db="EMBL/GenBank/DDBJ databases">
        <title>A draft genome resource for the thread blight pathogen Marasmius tenuissimus strain MS-2.</title>
        <authorList>
            <person name="Yulfo-Soto G.E."/>
            <person name="Baruah I.K."/>
            <person name="Amoako-Attah I."/>
            <person name="Bukari Y."/>
            <person name="Meinhardt L.W."/>
            <person name="Bailey B.A."/>
            <person name="Cohen S.P."/>
        </authorList>
    </citation>
    <scope>NUCLEOTIDE SEQUENCE [LARGE SCALE GENOMIC DNA]</scope>
    <source>
        <strain evidence="3 4">MS-2</strain>
    </source>
</reference>
<dbReference type="Gene3D" id="3.40.50.300">
    <property type="entry name" value="P-loop containing nucleotide triphosphate hydrolases"/>
    <property type="match status" value="1"/>
</dbReference>
<organism evidence="3 4">
    <name type="scientific">Marasmius tenuissimus</name>
    <dbReference type="NCBI Taxonomy" id="585030"/>
    <lineage>
        <taxon>Eukaryota</taxon>
        <taxon>Fungi</taxon>
        <taxon>Dikarya</taxon>
        <taxon>Basidiomycota</taxon>
        <taxon>Agaricomycotina</taxon>
        <taxon>Agaricomycetes</taxon>
        <taxon>Agaricomycetidae</taxon>
        <taxon>Agaricales</taxon>
        <taxon>Marasmiineae</taxon>
        <taxon>Marasmiaceae</taxon>
        <taxon>Marasmius</taxon>
    </lineage>
</organism>
<dbReference type="SUPFAM" id="SSF52540">
    <property type="entry name" value="P-loop containing nucleoside triphosphate hydrolases"/>
    <property type="match status" value="1"/>
</dbReference>
<keyword evidence="4" id="KW-1185">Reference proteome</keyword>
<dbReference type="InterPro" id="IPR056884">
    <property type="entry name" value="NPHP3-like_N"/>
</dbReference>